<keyword evidence="10 18" id="KW-1278">Translocase</keyword>
<dbReference type="RefSeq" id="YP_008757569.1">
    <property type="nucleotide sequence ID" value="NC_022672.1"/>
</dbReference>
<evidence type="ECO:0000256" key="1">
    <source>
        <dbReference type="ARBA" id="ARBA00003257"/>
    </source>
</evidence>
<evidence type="ECO:0000259" key="19">
    <source>
        <dbReference type="Pfam" id="PF00361"/>
    </source>
</evidence>
<feature type="transmembrane region" description="Helical" evidence="18">
    <location>
        <begin position="200"/>
        <end position="218"/>
    </location>
</feature>
<evidence type="ECO:0000256" key="17">
    <source>
        <dbReference type="ARBA" id="ARBA00049551"/>
    </source>
</evidence>
<feature type="transmembrane region" description="Helical" evidence="18">
    <location>
        <begin position="269"/>
        <end position="293"/>
    </location>
</feature>
<feature type="domain" description="NADH:quinone oxidoreductase/Mrp antiporter transmembrane" evidence="19">
    <location>
        <begin position="24"/>
        <end position="281"/>
    </location>
</feature>
<comment type="catalytic activity">
    <reaction evidence="17 18">
        <text>a ubiquinone + NADH + 5 H(+)(in) = a ubiquinol + NAD(+) + 4 H(+)(out)</text>
        <dbReference type="Rhea" id="RHEA:29091"/>
        <dbReference type="Rhea" id="RHEA-COMP:9565"/>
        <dbReference type="Rhea" id="RHEA-COMP:9566"/>
        <dbReference type="ChEBI" id="CHEBI:15378"/>
        <dbReference type="ChEBI" id="CHEBI:16389"/>
        <dbReference type="ChEBI" id="CHEBI:17976"/>
        <dbReference type="ChEBI" id="CHEBI:57540"/>
        <dbReference type="ChEBI" id="CHEBI:57945"/>
        <dbReference type="EC" id="7.1.1.2"/>
    </reaction>
</comment>
<evidence type="ECO:0000256" key="11">
    <source>
        <dbReference type="ARBA" id="ARBA00022982"/>
    </source>
</evidence>
<feature type="transmembrane region" description="Helical" evidence="18">
    <location>
        <begin position="314"/>
        <end position="335"/>
    </location>
</feature>
<accession>U3KTL1</accession>
<keyword evidence="15 18" id="KW-0496">Mitochondrion</keyword>
<dbReference type="PANTHER" id="PTHR46552">
    <property type="entry name" value="NADH-UBIQUINONE OXIDOREDUCTASE CHAIN 2"/>
    <property type="match status" value="1"/>
</dbReference>
<keyword evidence="6" id="KW-0813">Transport</keyword>
<protein>
    <recommendedName>
        <fullName evidence="5 18">NADH-ubiquinone oxidoreductase chain 2</fullName>
        <ecNumber evidence="4 18">7.1.1.2</ecNumber>
    </recommendedName>
</protein>
<organism evidence="20">
    <name type="scientific">Octostigma sinensis</name>
    <dbReference type="NCBI Taxonomy" id="211997"/>
    <lineage>
        <taxon>Eukaryota</taxon>
        <taxon>Metazoa</taxon>
        <taxon>Ecdysozoa</taxon>
        <taxon>Arthropoda</taxon>
        <taxon>Hexapoda</taxon>
        <taxon>Diplura</taxon>
        <taxon>Rhabdura</taxon>
        <taxon>Projapygoidea</taxon>
        <taxon>Octostigmatidae</taxon>
        <taxon>Octostigma</taxon>
    </lineage>
</organism>
<geneLocation type="mitochondrion" evidence="20"/>
<evidence type="ECO:0000256" key="13">
    <source>
        <dbReference type="ARBA" id="ARBA00023027"/>
    </source>
</evidence>
<dbReference type="InterPro" id="IPR003917">
    <property type="entry name" value="NADH_UbQ_OxRdtase_chain2"/>
</dbReference>
<name>U3KTL1_9HEXA</name>
<evidence type="ECO:0000256" key="4">
    <source>
        <dbReference type="ARBA" id="ARBA00012944"/>
    </source>
</evidence>
<dbReference type="GeneID" id="17427350"/>
<dbReference type="GO" id="GO:0008137">
    <property type="term" value="F:NADH dehydrogenase (ubiquinone) activity"/>
    <property type="evidence" value="ECO:0007669"/>
    <property type="project" value="UniProtKB-EC"/>
</dbReference>
<dbReference type="EMBL" id="JN990598">
    <property type="protein sequence ID" value="AEV44834.1"/>
    <property type="molecule type" value="Genomic_DNA"/>
</dbReference>
<gene>
    <name evidence="20" type="primary">ND2</name>
</gene>
<keyword evidence="14 18" id="KW-0830">Ubiquinone</keyword>
<evidence type="ECO:0000256" key="10">
    <source>
        <dbReference type="ARBA" id="ARBA00022967"/>
    </source>
</evidence>
<evidence type="ECO:0000256" key="3">
    <source>
        <dbReference type="ARBA" id="ARBA00007012"/>
    </source>
</evidence>
<evidence type="ECO:0000256" key="18">
    <source>
        <dbReference type="RuleBase" id="RU003403"/>
    </source>
</evidence>
<dbReference type="GO" id="GO:0006120">
    <property type="term" value="P:mitochondrial electron transport, NADH to ubiquinone"/>
    <property type="evidence" value="ECO:0007669"/>
    <property type="project" value="InterPro"/>
</dbReference>
<evidence type="ECO:0000256" key="2">
    <source>
        <dbReference type="ARBA" id="ARBA00004448"/>
    </source>
</evidence>
<evidence type="ECO:0000256" key="9">
    <source>
        <dbReference type="ARBA" id="ARBA00022792"/>
    </source>
</evidence>
<dbReference type="AlphaFoldDB" id="U3KTL1"/>
<keyword evidence="16 18" id="KW-0472">Membrane</keyword>
<dbReference type="InterPro" id="IPR050175">
    <property type="entry name" value="Complex_I_Subunit_2"/>
</dbReference>
<dbReference type="EC" id="7.1.1.2" evidence="4 18"/>
<evidence type="ECO:0000256" key="7">
    <source>
        <dbReference type="ARBA" id="ARBA00022660"/>
    </source>
</evidence>
<feature type="transmembrane region" description="Helical" evidence="18">
    <location>
        <begin position="95"/>
        <end position="117"/>
    </location>
</feature>
<dbReference type="Pfam" id="PF00361">
    <property type="entry name" value="Proton_antipo_M"/>
    <property type="match status" value="1"/>
</dbReference>
<evidence type="ECO:0000256" key="16">
    <source>
        <dbReference type="ARBA" id="ARBA00023136"/>
    </source>
</evidence>
<evidence type="ECO:0000256" key="12">
    <source>
        <dbReference type="ARBA" id="ARBA00022989"/>
    </source>
</evidence>
<keyword evidence="13 18" id="KW-0520">NAD</keyword>
<reference evidence="20" key="2">
    <citation type="journal article" date="2014" name="Genome Biol. Evol.">
        <title>Comparative analysis of mitochondrial genomes in diplura (hexapoda, arthropoda): taxon sampling is crucial for phylogenetic inferences.</title>
        <authorList>
            <person name="Chen W.J."/>
            <person name="Koch M."/>
            <person name="Mallatt J.M."/>
            <person name="Luan Y.X."/>
        </authorList>
    </citation>
    <scope>NUCLEOTIDE SEQUENCE</scope>
</reference>
<comment type="function">
    <text evidence="1">Core subunit of the mitochondrial membrane respiratory chain NADH dehydrogenase (Complex I) that is believed to belong to the minimal assembly required for catalysis. Complex I functions in the transfer of electrons from NADH to the respiratory chain. The immediate electron acceptor for the enzyme is believed to be ubiquinone.</text>
</comment>
<feature type="transmembrane region" description="Helical" evidence="18">
    <location>
        <begin position="137"/>
        <end position="164"/>
    </location>
</feature>
<proteinExistence type="inferred from homology"/>
<keyword evidence="7 18" id="KW-0679">Respiratory chain</keyword>
<evidence type="ECO:0000313" key="20">
    <source>
        <dbReference type="EMBL" id="AEV44834.1"/>
    </source>
</evidence>
<keyword evidence="12 18" id="KW-1133">Transmembrane helix</keyword>
<evidence type="ECO:0000256" key="6">
    <source>
        <dbReference type="ARBA" id="ARBA00022448"/>
    </source>
</evidence>
<keyword evidence="9 18" id="KW-0999">Mitochondrion inner membrane</keyword>
<keyword evidence="8 18" id="KW-0812">Transmembrane</keyword>
<evidence type="ECO:0000256" key="14">
    <source>
        <dbReference type="ARBA" id="ARBA00023075"/>
    </source>
</evidence>
<comment type="function">
    <text evidence="18">Core subunit of the mitochondrial membrane respiratory chain NADH dehydrogenase (Complex I) which catalyzes electron transfer from NADH through the respiratory chain, using ubiquinone as an electron acceptor. Essential for the catalytic activity and assembly of complex I.</text>
</comment>
<comment type="similarity">
    <text evidence="3 18">Belongs to the complex I subunit 2 family.</text>
</comment>
<reference evidence="20" key="1">
    <citation type="submission" date="2011-11" db="EMBL/GenBank/DDBJ databases">
        <authorList>
            <person name="Chen W.-J."/>
            <person name="Luan Y.-X."/>
        </authorList>
    </citation>
    <scope>NUCLEOTIDE SEQUENCE</scope>
</reference>
<evidence type="ECO:0000256" key="5">
    <source>
        <dbReference type="ARBA" id="ARBA00021008"/>
    </source>
</evidence>
<feature type="transmembrane region" description="Helical" evidence="18">
    <location>
        <begin position="238"/>
        <end position="257"/>
    </location>
</feature>
<feature type="transmembrane region" description="Helical" evidence="18">
    <location>
        <begin position="61"/>
        <end position="83"/>
    </location>
</feature>
<keyword evidence="11 18" id="KW-0249">Electron transport</keyword>
<comment type="subcellular location">
    <subcellularLocation>
        <location evidence="2 18">Mitochondrion inner membrane</location>
        <topology evidence="2 18">Multi-pass membrane protein</topology>
    </subcellularLocation>
</comment>
<sequence>MMIQPFKALFFLTLILGSMLTLSSPSWFIMWLGLEINLMSFIPIILENNNQRSTEASLKYFVVQASGSTLILFSAVSLLLKNYPLSPPSFLQTSYILLLSLAAILKMGAAPLHFWFPGTAEGMSWLNCMTLMTWQKLAPMIFLSYMPLSSAVILSILLSSFFGSIGGLNQTLMRKIMAYSSINHMSWMLLSIHLSMKIWTSYFLIYSLISISFMLFMLKNKIFHLSNLFFKKTNYQKFNCSLLLLSLGGLPPLLGFFPKWMVINKATSFSMFLTTFIILFTLISIFFYIRMIFSSTMLNYMNKKQMTLVSPNNTTEILSILFSIIGTAVSMKIFFF</sequence>
<dbReference type="PRINTS" id="PR01436">
    <property type="entry name" value="NADHDHGNASE2"/>
</dbReference>
<dbReference type="PANTHER" id="PTHR46552:SF1">
    <property type="entry name" value="NADH-UBIQUINONE OXIDOREDUCTASE CHAIN 2"/>
    <property type="match status" value="1"/>
</dbReference>
<evidence type="ECO:0000256" key="8">
    <source>
        <dbReference type="ARBA" id="ARBA00022692"/>
    </source>
</evidence>
<dbReference type="CTD" id="4536"/>
<dbReference type="GO" id="GO:0005743">
    <property type="term" value="C:mitochondrial inner membrane"/>
    <property type="evidence" value="ECO:0007669"/>
    <property type="project" value="UniProtKB-SubCell"/>
</dbReference>
<evidence type="ECO:0000256" key="15">
    <source>
        <dbReference type="ARBA" id="ARBA00023128"/>
    </source>
</evidence>
<dbReference type="InterPro" id="IPR001750">
    <property type="entry name" value="ND/Mrp_TM"/>
</dbReference>